<gene>
    <name evidence="1" type="ORF">CWR45_01075</name>
</gene>
<accession>A0A3D8Q2Z1</accession>
<dbReference type="OrthoDB" id="2602945at2"/>
<protein>
    <submittedName>
        <fullName evidence="1">Uncharacterized protein</fullName>
    </submittedName>
</protein>
<reference evidence="2" key="1">
    <citation type="submission" date="2017-11" db="EMBL/GenBank/DDBJ databases">
        <authorList>
            <person name="Zhu W."/>
        </authorList>
    </citation>
    <scope>NUCLEOTIDE SEQUENCE [LARGE SCALE GENOMIC DNA]</scope>
    <source>
        <strain evidence="2">CAU 1051</strain>
    </source>
</reference>
<dbReference type="EMBL" id="PIOD01000001">
    <property type="protein sequence ID" value="RDW22111.1"/>
    <property type="molecule type" value="Genomic_DNA"/>
</dbReference>
<dbReference type="Proteomes" id="UP000256520">
    <property type="component" value="Unassembled WGS sequence"/>
</dbReference>
<sequence length="63" mass="7631">MFNIEKTLLNKRKLFVFNYKGKDLKGVYHNGEITWFHPQPVTFLNNQHLDEIESKVHKEMIDR</sequence>
<keyword evidence="2" id="KW-1185">Reference proteome</keyword>
<evidence type="ECO:0000313" key="2">
    <source>
        <dbReference type="Proteomes" id="UP000256520"/>
    </source>
</evidence>
<organism evidence="1 2">
    <name type="scientific">Oceanobacillus chungangensis</name>
    <dbReference type="NCBI Taxonomy" id="1229152"/>
    <lineage>
        <taxon>Bacteria</taxon>
        <taxon>Bacillati</taxon>
        <taxon>Bacillota</taxon>
        <taxon>Bacilli</taxon>
        <taxon>Bacillales</taxon>
        <taxon>Bacillaceae</taxon>
        <taxon>Oceanobacillus</taxon>
    </lineage>
</organism>
<evidence type="ECO:0000313" key="1">
    <source>
        <dbReference type="EMBL" id="RDW22111.1"/>
    </source>
</evidence>
<comment type="caution">
    <text evidence="1">The sequence shown here is derived from an EMBL/GenBank/DDBJ whole genome shotgun (WGS) entry which is preliminary data.</text>
</comment>
<dbReference type="AlphaFoldDB" id="A0A3D8Q2Z1"/>
<proteinExistence type="predicted"/>
<name>A0A3D8Q2Z1_9BACI</name>
<dbReference type="RefSeq" id="WP_115747943.1">
    <property type="nucleotide sequence ID" value="NZ_PIOD01000001.1"/>
</dbReference>